<evidence type="ECO:0000313" key="4">
    <source>
        <dbReference type="Proteomes" id="UP000014500"/>
    </source>
</evidence>
<feature type="signal peptide" evidence="2">
    <location>
        <begin position="1"/>
        <end position="22"/>
    </location>
</feature>
<dbReference type="HOGENOM" id="CLU_079463_0_0_1"/>
<keyword evidence="1" id="KW-1133">Transmembrane helix</keyword>
<keyword evidence="2" id="KW-0732">Signal</keyword>
<protein>
    <submittedName>
        <fullName evidence="3">Uncharacterized protein</fullName>
    </submittedName>
</protein>
<evidence type="ECO:0000256" key="2">
    <source>
        <dbReference type="SAM" id="SignalP"/>
    </source>
</evidence>
<name>T1IUX9_STRMM</name>
<reference evidence="3" key="2">
    <citation type="submission" date="2015-02" db="UniProtKB">
        <authorList>
            <consortium name="EnsemblMetazoa"/>
        </authorList>
    </citation>
    <scope>IDENTIFICATION</scope>
</reference>
<dbReference type="EMBL" id="JH431567">
    <property type="status" value="NOT_ANNOTATED_CDS"/>
    <property type="molecule type" value="Genomic_DNA"/>
</dbReference>
<dbReference type="EnsemblMetazoa" id="SMAR004963-RA">
    <property type="protein sequence ID" value="SMAR004963-PA"/>
    <property type="gene ID" value="SMAR004963"/>
</dbReference>
<dbReference type="PANTHER" id="PTHR19991">
    <property type="entry name" value="L 2 01289"/>
    <property type="match status" value="1"/>
</dbReference>
<reference evidence="4" key="1">
    <citation type="submission" date="2011-05" db="EMBL/GenBank/DDBJ databases">
        <authorList>
            <person name="Richards S.R."/>
            <person name="Qu J."/>
            <person name="Jiang H."/>
            <person name="Jhangiani S.N."/>
            <person name="Agravi P."/>
            <person name="Goodspeed R."/>
            <person name="Gross S."/>
            <person name="Mandapat C."/>
            <person name="Jackson L."/>
            <person name="Mathew T."/>
            <person name="Pu L."/>
            <person name="Thornton R."/>
            <person name="Saada N."/>
            <person name="Wilczek-Boney K.B."/>
            <person name="Lee S."/>
            <person name="Kovar C."/>
            <person name="Wu Y."/>
            <person name="Scherer S.E."/>
            <person name="Worley K.C."/>
            <person name="Muzny D.M."/>
            <person name="Gibbs R."/>
        </authorList>
    </citation>
    <scope>NUCLEOTIDE SEQUENCE</scope>
    <source>
        <strain evidence="4">Brora</strain>
    </source>
</reference>
<dbReference type="Pfam" id="PF13848">
    <property type="entry name" value="Thioredoxin_6"/>
    <property type="match status" value="1"/>
</dbReference>
<accession>T1IUX9</accession>
<proteinExistence type="predicted"/>
<dbReference type="OMA" id="HGKMYRY"/>
<evidence type="ECO:0000256" key="1">
    <source>
        <dbReference type="SAM" id="Phobius"/>
    </source>
</evidence>
<keyword evidence="1" id="KW-0472">Membrane</keyword>
<dbReference type="Gene3D" id="3.40.30.10">
    <property type="entry name" value="Glutaredoxin"/>
    <property type="match status" value="2"/>
</dbReference>
<dbReference type="CDD" id="cd02961">
    <property type="entry name" value="PDI_a_family"/>
    <property type="match status" value="1"/>
</dbReference>
<evidence type="ECO:0000313" key="3">
    <source>
        <dbReference type="EnsemblMetazoa" id="SMAR004963-PA"/>
    </source>
</evidence>
<dbReference type="eggNOG" id="KOG0191">
    <property type="taxonomic scope" value="Eukaryota"/>
</dbReference>
<dbReference type="PhylomeDB" id="T1IUX9"/>
<dbReference type="PANTHER" id="PTHR19991:SF2">
    <property type="entry name" value="GH08893P"/>
    <property type="match status" value="1"/>
</dbReference>
<dbReference type="STRING" id="126957.T1IUX9"/>
<organism evidence="3 4">
    <name type="scientific">Strigamia maritima</name>
    <name type="common">European centipede</name>
    <name type="synonym">Geophilus maritimus</name>
    <dbReference type="NCBI Taxonomy" id="126957"/>
    <lineage>
        <taxon>Eukaryota</taxon>
        <taxon>Metazoa</taxon>
        <taxon>Ecdysozoa</taxon>
        <taxon>Arthropoda</taxon>
        <taxon>Myriapoda</taxon>
        <taxon>Chilopoda</taxon>
        <taxon>Pleurostigmophora</taxon>
        <taxon>Geophilomorpha</taxon>
        <taxon>Linotaeniidae</taxon>
        <taxon>Strigamia</taxon>
    </lineage>
</organism>
<feature type="transmembrane region" description="Helical" evidence="1">
    <location>
        <begin position="267"/>
        <end position="288"/>
    </location>
</feature>
<dbReference type="Proteomes" id="UP000014500">
    <property type="component" value="Unassembled WGS sequence"/>
</dbReference>
<dbReference type="SUPFAM" id="SSF52833">
    <property type="entry name" value="Thioredoxin-like"/>
    <property type="match status" value="2"/>
</dbReference>
<keyword evidence="1" id="KW-0812">Transmembrane</keyword>
<keyword evidence="4" id="KW-1185">Reference proteome</keyword>
<dbReference type="AlphaFoldDB" id="T1IUX9"/>
<dbReference type="InterPro" id="IPR036249">
    <property type="entry name" value="Thioredoxin-like_sf"/>
</dbReference>
<feature type="chain" id="PRO_5004590070" evidence="2">
    <location>
        <begin position="23"/>
        <end position="298"/>
    </location>
</feature>
<sequence length="298" mass="33970">MITPSTQLFILCFMLLMNVCTCSKANSLEIVSSTQLTDIITKSSFTVVLLVQNEATIEAESSLLQLKEELETQLQSSVIKLIQPADIIQKFRIQKLPSILFFRRDKPVIFDGPFNADDIFDWILQSKEIQVQVLTDDTFEHLTQAGTGATTGDWLVLFCNLTEQLCTSLQPIWDSVSSRISARLNVAFVDTFQNTKLITRFKIEKIPEIIFFRLGKMYRYTNNKHDISFITSFATKWFRDTKAEKVPLLPSAFDNLIDGITIMDDPVMFPAIVMLGLPITIIMAALYAKRRNFKSKKD</sequence>